<gene>
    <name evidence="11 13 14" type="primary">mylkl</name>
</gene>
<dbReference type="PANTHER" id="PTHR47633">
    <property type="entry name" value="IMMUNOGLOBULIN"/>
    <property type="match status" value="1"/>
</dbReference>
<dbReference type="InterPro" id="IPR003598">
    <property type="entry name" value="Ig_sub2"/>
</dbReference>
<dbReference type="FunFam" id="3.30.200.20:FF:001119">
    <property type="entry name" value="Myosin light chain kinase"/>
    <property type="match status" value="1"/>
</dbReference>
<reference evidence="11" key="2">
    <citation type="submission" date="2020-05" db="UniProtKB">
        <authorList>
            <consortium name="Ensembl"/>
        </authorList>
    </citation>
    <scope>IDENTIFICATION</scope>
</reference>
<dbReference type="PROSITE" id="PS50011">
    <property type="entry name" value="PROTEIN_KINASE_DOM"/>
    <property type="match status" value="1"/>
</dbReference>
<dbReference type="SUPFAM" id="SSF56112">
    <property type="entry name" value="Protein kinase-like (PK-like)"/>
    <property type="match status" value="1"/>
</dbReference>
<dbReference type="InterPro" id="IPR008271">
    <property type="entry name" value="Ser/Thr_kinase_AS"/>
</dbReference>
<feature type="domain" description="Fibronectin type-III" evidence="10">
    <location>
        <begin position="292"/>
        <end position="395"/>
    </location>
</feature>
<dbReference type="FunFam" id="1.10.510.10:FF:000321">
    <property type="entry name" value="Bent, isoform C"/>
    <property type="match status" value="1"/>
</dbReference>
<feature type="binding site" evidence="6">
    <location>
        <position position="450"/>
    </location>
    <ligand>
        <name>ATP</name>
        <dbReference type="ChEBI" id="CHEBI:30616"/>
    </ligand>
</feature>
<evidence type="ECO:0000313" key="12">
    <source>
        <dbReference type="Proteomes" id="UP000008143"/>
    </source>
</evidence>
<keyword evidence="5" id="KW-0393">Immunoglobulin domain</keyword>
<name>A0A6I8RNL8_XENTR</name>
<feature type="compositionally biased region" description="Basic and acidic residues" evidence="7">
    <location>
        <begin position="133"/>
        <end position="145"/>
    </location>
</feature>
<evidence type="ECO:0000259" key="10">
    <source>
        <dbReference type="PROSITE" id="PS50853"/>
    </source>
</evidence>
<feature type="compositionally biased region" description="Polar residues" evidence="7">
    <location>
        <begin position="155"/>
        <end position="168"/>
    </location>
</feature>
<dbReference type="InterPro" id="IPR017441">
    <property type="entry name" value="Protein_kinase_ATP_BS"/>
</dbReference>
<keyword evidence="4 6" id="KW-0067">ATP-binding</keyword>
<dbReference type="FunFam" id="2.60.40.10:FF:001127">
    <property type="entry name" value="Myosin, light chain kinase a"/>
    <property type="match status" value="1"/>
</dbReference>
<feature type="domain" description="Ig-like" evidence="9">
    <location>
        <begin position="751"/>
        <end position="840"/>
    </location>
</feature>
<dbReference type="InterPro" id="IPR011009">
    <property type="entry name" value="Kinase-like_dom_sf"/>
</dbReference>
<keyword evidence="2" id="KW-0677">Repeat</keyword>
<dbReference type="SUPFAM" id="SSF48726">
    <property type="entry name" value="Immunoglobulin"/>
    <property type="match status" value="2"/>
</dbReference>
<dbReference type="RefSeq" id="XP_002935598.3">
    <property type="nucleotide sequence ID" value="XM_002935552.5"/>
</dbReference>
<dbReference type="OrthoDB" id="6070751at2759"/>
<dbReference type="InterPro" id="IPR003961">
    <property type="entry name" value="FN3_dom"/>
</dbReference>
<dbReference type="InterPro" id="IPR013783">
    <property type="entry name" value="Ig-like_fold"/>
</dbReference>
<proteinExistence type="inferred from homology"/>
<dbReference type="Proteomes" id="UP000008143">
    <property type="component" value="Chromosome 10"/>
</dbReference>
<feature type="region of interest" description="Disordered" evidence="7">
    <location>
        <begin position="132"/>
        <end position="201"/>
    </location>
</feature>
<evidence type="ECO:0000256" key="7">
    <source>
        <dbReference type="SAM" id="MobiDB-lite"/>
    </source>
</evidence>
<keyword evidence="12" id="KW-1185">Reference proteome</keyword>
<keyword evidence="3 6" id="KW-0547">Nucleotide-binding</keyword>
<dbReference type="PROSITE" id="PS00107">
    <property type="entry name" value="PROTEIN_KINASE_ATP"/>
    <property type="match status" value="1"/>
</dbReference>
<keyword evidence="13" id="KW-0418">Kinase</keyword>
<dbReference type="FunFam" id="2.60.40.10:FF:000080">
    <property type="entry name" value="Myosin light chain kinase, smooth muscle"/>
    <property type="match status" value="1"/>
</dbReference>
<dbReference type="GeneID" id="100489678"/>
<evidence type="ECO:0000256" key="3">
    <source>
        <dbReference type="ARBA" id="ARBA00022741"/>
    </source>
</evidence>
<dbReference type="Gene3D" id="3.30.200.20">
    <property type="entry name" value="Phosphorylase Kinase, domain 1"/>
    <property type="match status" value="1"/>
</dbReference>
<dbReference type="Pfam" id="PF00041">
    <property type="entry name" value="fn3"/>
    <property type="match status" value="1"/>
</dbReference>
<dbReference type="SMART" id="SM00409">
    <property type="entry name" value="IG"/>
    <property type="match status" value="2"/>
</dbReference>
<dbReference type="SUPFAM" id="SSF49265">
    <property type="entry name" value="Fibronectin type III"/>
    <property type="match status" value="1"/>
</dbReference>
<dbReference type="FunFam" id="2.60.40.10:FF:002704">
    <property type="entry name" value="Myosin, light chain kinase 5"/>
    <property type="match status" value="1"/>
</dbReference>
<reference evidence="13" key="3">
    <citation type="submission" date="2025-04" db="UniProtKB">
        <authorList>
            <consortium name="RefSeq"/>
        </authorList>
    </citation>
    <scope>IDENTIFICATION</scope>
    <source>
        <strain evidence="13">Nigerian</strain>
        <tissue evidence="13">Liver and blood</tissue>
    </source>
</reference>
<evidence type="ECO:0000256" key="6">
    <source>
        <dbReference type="PROSITE-ProRule" id="PRU10141"/>
    </source>
</evidence>
<dbReference type="Pfam" id="PF00069">
    <property type="entry name" value="Pkinase"/>
    <property type="match status" value="1"/>
</dbReference>
<dbReference type="SMART" id="SM00220">
    <property type="entry name" value="S_TKc"/>
    <property type="match status" value="1"/>
</dbReference>
<dbReference type="KEGG" id="xtr:100489678"/>
<protein>
    <submittedName>
        <fullName evidence="13">Myosin light chain kinase, smooth muscle</fullName>
    </submittedName>
    <submittedName>
        <fullName evidence="11">Myosin light chain kinase-like</fullName>
    </submittedName>
</protein>
<dbReference type="GO" id="GO:0005524">
    <property type="term" value="F:ATP binding"/>
    <property type="evidence" value="ECO:0007669"/>
    <property type="project" value="UniProtKB-UniRule"/>
</dbReference>
<evidence type="ECO:0000313" key="11">
    <source>
        <dbReference type="Ensembl" id="ENSXETP00000083021"/>
    </source>
</evidence>
<feature type="domain" description="Ig-like" evidence="9">
    <location>
        <begin position="189"/>
        <end position="288"/>
    </location>
</feature>
<evidence type="ECO:0000256" key="4">
    <source>
        <dbReference type="ARBA" id="ARBA00022840"/>
    </source>
</evidence>
<accession>A0A6I8RNL8</accession>
<dbReference type="Ensembl" id="ENSXETT00000069659">
    <property type="protein sequence ID" value="ENSXETP00000083021"/>
    <property type="gene ID" value="ENSXETG00000003217"/>
</dbReference>
<dbReference type="PROSITE" id="PS50853">
    <property type="entry name" value="FN3"/>
    <property type="match status" value="1"/>
</dbReference>
<dbReference type="PANTHER" id="PTHR47633:SF9">
    <property type="entry name" value="NON-SPECIFIC SERINE_THREONINE PROTEIN KINASE"/>
    <property type="match status" value="1"/>
</dbReference>
<dbReference type="GeneTree" id="ENSGT00940000163949"/>
<feature type="compositionally biased region" description="Basic and acidic residues" evidence="7">
    <location>
        <begin position="14"/>
        <end position="23"/>
    </location>
</feature>
<organism evidence="11">
    <name type="scientific">Xenopus tropicalis</name>
    <name type="common">Western clawed frog</name>
    <name type="synonym">Silurana tropicalis</name>
    <dbReference type="NCBI Taxonomy" id="8364"/>
    <lineage>
        <taxon>Eukaryota</taxon>
        <taxon>Metazoa</taxon>
        <taxon>Chordata</taxon>
        <taxon>Craniata</taxon>
        <taxon>Vertebrata</taxon>
        <taxon>Euteleostomi</taxon>
        <taxon>Amphibia</taxon>
        <taxon>Batrachia</taxon>
        <taxon>Anura</taxon>
        <taxon>Pipoidea</taxon>
        <taxon>Pipidae</taxon>
        <taxon>Xenopodinae</taxon>
        <taxon>Xenopus</taxon>
        <taxon>Silurana</taxon>
    </lineage>
</organism>
<dbReference type="PROSITE" id="PS00108">
    <property type="entry name" value="PROTEIN_KINASE_ST"/>
    <property type="match status" value="1"/>
</dbReference>
<evidence type="ECO:0000313" key="13">
    <source>
        <dbReference type="RefSeq" id="XP_002935598.3"/>
    </source>
</evidence>
<dbReference type="CDD" id="cd00063">
    <property type="entry name" value="FN3"/>
    <property type="match status" value="1"/>
</dbReference>
<dbReference type="GO" id="GO:0004672">
    <property type="term" value="F:protein kinase activity"/>
    <property type="evidence" value="ECO:0000318"/>
    <property type="project" value="GO_Central"/>
</dbReference>
<comment type="similarity">
    <text evidence="1">Belongs to the protein kinase superfamily. CAMK Ser/Thr protein kinase family.</text>
</comment>
<feature type="compositionally biased region" description="Basic and acidic residues" evidence="7">
    <location>
        <begin position="36"/>
        <end position="52"/>
    </location>
</feature>
<dbReference type="Bgee" id="ENSXETG00000003217">
    <property type="expression patterns" value="Expressed in brain and 1 other cell type or tissue"/>
</dbReference>
<dbReference type="Pfam" id="PF07679">
    <property type="entry name" value="I-set"/>
    <property type="match status" value="2"/>
</dbReference>
<reference evidence="11" key="1">
    <citation type="journal article" date="2010" name="Science">
        <title>The genome of the Western clawed frog Xenopus tropicalis.</title>
        <authorList>
            <person name="Hellsten U."/>
            <person name="Harland R.M."/>
            <person name="Gilchrist M.J."/>
            <person name="Hendrix D."/>
            <person name="Jurka J."/>
            <person name="Kapitonov V."/>
            <person name="Ovcharenko I."/>
            <person name="Putnam N.H."/>
            <person name="Shu S."/>
            <person name="Taher L."/>
            <person name="Blitz I.L."/>
            <person name="Blumberg B."/>
            <person name="Dichmann D.S."/>
            <person name="Dubchak I."/>
            <person name="Amaya E."/>
            <person name="Detter J.C."/>
            <person name="Fletcher R."/>
            <person name="Gerhard D.S."/>
            <person name="Goodstein D."/>
            <person name="Graves T."/>
            <person name="Grigoriev I.V."/>
            <person name="Grimwood J."/>
            <person name="Kawashima T."/>
            <person name="Lindquist E."/>
            <person name="Lucas S.M."/>
            <person name="Mead P.E."/>
            <person name="Mitros T."/>
            <person name="Ogino H."/>
            <person name="Ohta Y."/>
            <person name="Poliakov A.V."/>
            <person name="Pollet N."/>
            <person name="Robert J."/>
            <person name="Salamov A."/>
            <person name="Sater A.K."/>
            <person name="Schmutz J."/>
            <person name="Terry A."/>
            <person name="Vize P.D."/>
            <person name="Warren W.C."/>
            <person name="Wells D."/>
            <person name="Wills A."/>
            <person name="Wilson R.K."/>
            <person name="Zimmerman L.B."/>
            <person name="Zorn A.M."/>
            <person name="Grainger R."/>
            <person name="Grammer T."/>
            <person name="Khokha M.K."/>
            <person name="Richardson P.M."/>
            <person name="Rokhsar D.S."/>
        </authorList>
    </citation>
    <scope>NUCLEOTIDE SEQUENCE [LARGE SCALE GENOMIC DNA]</scope>
    <source>
        <strain evidence="11">Nigerian</strain>
    </source>
</reference>
<dbReference type="AGR" id="Xenbase:XB-GENE-923293"/>
<dbReference type="SMART" id="SM00060">
    <property type="entry name" value="FN3"/>
    <property type="match status" value="1"/>
</dbReference>
<dbReference type="SMART" id="SM00408">
    <property type="entry name" value="IGc2"/>
    <property type="match status" value="2"/>
</dbReference>
<dbReference type="Gene3D" id="2.60.40.10">
    <property type="entry name" value="Immunoglobulins"/>
    <property type="match status" value="3"/>
</dbReference>
<dbReference type="InterPro" id="IPR013098">
    <property type="entry name" value="Ig_I-set"/>
</dbReference>
<dbReference type="InterPro" id="IPR036116">
    <property type="entry name" value="FN3_sf"/>
</dbReference>
<dbReference type="PROSITE" id="PS50835">
    <property type="entry name" value="IG_LIKE"/>
    <property type="match status" value="2"/>
</dbReference>
<feature type="region of interest" description="Disordered" evidence="7">
    <location>
        <begin position="14"/>
        <end position="58"/>
    </location>
</feature>
<dbReference type="CTD" id="100489678"/>
<keyword evidence="13" id="KW-0808">Transferase</keyword>
<evidence type="ECO:0000259" key="8">
    <source>
        <dbReference type="PROSITE" id="PS50011"/>
    </source>
</evidence>
<dbReference type="AlphaFoldDB" id="A0A6I8RNL8"/>
<sequence length="855" mass="94766">MSYTSTLRIQLDKPLLRDTDRGDSCQTENGTGSPYYKERLSAKEGEDEKSIGESKQPGALHVQTVRKEGRCAAGTQTERRKVTSVEMFSSRAVTTSDRFLTLILELSPQNGSGLYVRRVLRPDTTLTVLSTARENKTPMREESTHVGKTNPMPLSATTVPKESSSTQPSAPPSRFESPSTSITHGPVSPKRKPNKTGDSLKIVDGVDQIKARVGDKVELHCGIQGTTPIAATWLRNKKQVTEGPRISVHTSDMESRLVIDQVCEDDSGCYTLYVQDRTGNVQHHTSLTVVEHPSPPSGKPLVSATQPSSLTLSWSGPCYDGGSAVVSYWIEMKCTKKEEDGWKLLTDSCVNTSYRVEEGLQPGGQYQFRVRAANAHGVSEPGEESDIVAMLCAGDEETEGEGSNGYTNVSVNTTEHFNDFYIQLEKLGMGKFGQVYKLKERSTGKICAGKFFKARTQKEIQGARVEVELMNKLHHPQLVRCLSAFQEPGRVVMVLEYIAGGELFERIVADDFEHTEVMCVEYICQILNGVAYMHHQSIVHLDLKPENIICLNTVSNQVKIIDFGLARELDPHVPMKVLQGTAEFVAPEVIAFEPVGFTTDMWSLGVICYILLSGDSPFQGNNDMETMQNITSACWDFDDETNALLSETAKDFVKRLLQKNMRSRLTAVQALDHPWVQHKCVSKTKTLSKERIKKFLARQKWQKTGKAVLALNRMALLSAKSDNNTTSTHTDGSHDCQQVSMHLQEQLQAAPVFSTLLKDQVEVVGSTARFQCHIEGFPDPEVLWFHAGSPVQECRRLQIEYEDTGSCALIISDVLLTDSGVYTCRASNTQGEIESSAKLTVHSLLAERRAKESTQ</sequence>
<dbReference type="InterPro" id="IPR036179">
    <property type="entry name" value="Ig-like_dom_sf"/>
</dbReference>
<evidence type="ECO:0000313" key="14">
    <source>
        <dbReference type="Xenbase" id="XB-GENE-923293"/>
    </source>
</evidence>
<dbReference type="OMA" id="HYNLQEK"/>
<dbReference type="InterPro" id="IPR000719">
    <property type="entry name" value="Prot_kinase_dom"/>
</dbReference>
<dbReference type="InterPro" id="IPR007110">
    <property type="entry name" value="Ig-like_dom"/>
</dbReference>
<evidence type="ECO:0000259" key="9">
    <source>
        <dbReference type="PROSITE" id="PS50835"/>
    </source>
</evidence>
<feature type="domain" description="Protein kinase" evidence="8">
    <location>
        <begin position="421"/>
        <end position="676"/>
    </location>
</feature>
<evidence type="ECO:0000256" key="2">
    <source>
        <dbReference type="ARBA" id="ARBA00022737"/>
    </source>
</evidence>
<dbReference type="Xenbase" id="XB-GENE-923293">
    <property type="gene designation" value="mylkl"/>
</dbReference>
<dbReference type="InterPro" id="IPR003599">
    <property type="entry name" value="Ig_sub"/>
</dbReference>
<evidence type="ECO:0000256" key="5">
    <source>
        <dbReference type="ARBA" id="ARBA00023319"/>
    </source>
</evidence>
<dbReference type="Gene3D" id="1.10.510.10">
    <property type="entry name" value="Transferase(Phosphotransferase) domain 1"/>
    <property type="match status" value="1"/>
</dbReference>
<evidence type="ECO:0000256" key="1">
    <source>
        <dbReference type="ARBA" id="ARBA00006692"/>
    </source>
</evidence>